<dbReference type="SUPFAM" id="SSF53098">
    <property type="entry name" value="Ribonuclease H-like"/>
    <property type="match status" value="1"/>
</dbReference>
<keyword evidence="2 5" id="KW-0690">Ribosome biogenesis</keyword>
<name>A0A0G0KK10_9BACT</name>
<evidence type="ECO:0000256" key="4">
    <source>
        <dbReference type="ARBA" id="ARBA00022801"/>
    </source>
</evidence>
<evidence type="ECO:0000259" key="6">
    <source>
        <dbReference type="SMART" id="SM00732"/>
    </source>
</evidence>
<dbReference type="GO" id="GO:0000967">
    <property type="term" value="P:rRNA 5'-end processing"/>
    <property type="evidence" value="ECO:0007669"/>
    <property type="project" value="UniProtKB-UniRule"/>
</dbReference>
<keyword evidence="3 5" id="KW-0540">Nuclease</keyword>
<reference evidence="7 8" key="1">
    <citation type="journal article" date="2015" name="Nature">
        <title>rRNA introns, odd ribosomes, and small enigmatic genomes across a large radiation of phyla.</title>
        <authorList>
            <person name="Brown C.T."/>
            <person name="Hug L.A."/>
            <person name="Thomas B.C."/>
            <person name="Sharon I."/>
            <person name="Castelle C.J."/>
            <person name="Singh A."/>
            <person name="Wilkins M.J."/>
            <person name="Williams K.H."/>
            <person name="Banfield J.F."/>
        </authorList>
    </citation>
    <scope>NUCLEOTIDE SEQUENCE [LARGE SCALE GENOMIC DNA]</scope>
</reference>
<comment type="caution">
    <text evidence="7">The sequence shown here is derived from an EMBL/GenBank/DDBJ whole genome shotgun (WGS) entry which is preliminary data.</text>
</comment>
<protein>
    <recommendedName>
        <fullName evidence="5">Putative pre-16S rRNA nuclease</fullName>
        <ecNumber evidence="5">3.1.-.-</ecNumber>
    </recommendedName>
</protein>
<keyword evidence="1 5" id="KW-0963">Cytoplasm</keyword>
<dbReference type="InterPro" id="IPR006641">
    <property type="entry name" value="YqgF/RNaseH-like_dom"/>
</dbReference>
<comment type="function">
    <text evidence="5">Could be a nuclease involved in processing of the 5'-end of pre-16S rRNA.</text>
</comment>
<dbReference type="EMBL" id="LBVC01000003">
    <property type="protein sequence ID" value="KKQ79087.1"/>
    <property type="molecule type" value="Genomic_DNA"/>
</dbReference>
<feature type="domain" description="YqgF/RNase H-like" evidence="6">
    <location>
        <begin position="1"/>
        <end position="91"/>
    </location>
</feature>
<dbReference type="Proteomes" id="UP000034324">
    <property type="component" value="Unassembled WGS sequence"/>
</dbReference>
<dbReference type="EC" id="3.1.-.-" evidence="5"/>
<dbReference type="AlphaFoldDB" id="A0A0G0KK10"/>
<dbReference type="GO" id="GO:0004518">
    <property type="term" value="F:nuclease activity"/>
    <property type="evidence" value="ECO:0007669"/>
    <property type="project" value="UniProtKB-KW"/>
</dbReference>
<dbReference type="Gene3D" id="3.30.420.140">
    <property type="entry name" value="YqgF/RNase H-like domain"/>
    <property type="match status" value="1"/>
</dbReference>
<accession>A0A0G0KK10</accession>
<gene>
    <name evidence="7" type="ORF">US99_C0003G0008</name>
</gene>
<dbReference type="Pfam" id="PF03652">
    <property type="entry name" value="RuvX"/>
    <property type="match status" value="1"/>
</dbReference>
<dbReference type="GO" id="GO:0016788">
    <property type="term" value="F:hydrolase activity, acting on ester bonds"/>
    <property type="evidence" value="ECO:0007669"/>
    <property type="project" value="UniProtKB-UniRule"/>
</dbReference>
<evidence type="ECO:0000256" key="3">
    <source>
        <dbReference type="ARBA" id="ARBA00022722"/>
    </source>
</evidence>
<dbReference type="NCBIfam" id="TIGR00250">
    <property type="entry name" value="RNAse_H_YqgF"/>
    <property type="match status" value="1"/>
</dbReference>
<evidence type="ECO:0000256" key="5">
    <source>
        <dbReference type="HAMAP-Rule" id="MF_00651"/>
    </source>
</evidence>
<dbReference type="HAMAP" id="MF_00651">
    <property type="entry name" value="Nuclease_YqgF"/>
    <property type="match status" value="1"/>
</dbReference>
<keyword evidence="4 5" id="KW-0378">Hydrolase</keyword>
<evidence type="ECO:0000256" key="2">
    <source>
        <dbReference type="ARBA" id="ARBA00022517"/>
    </source>
</evidence>
<dbReference type="PANTHER" id="PTHR33317">
    <property type="entry name" value="POLYNUCLEOTIDYL TRANSFERASE, RIBONUCLEASE H-LIKE SUPERFAMILY PROTEIN"/>
    <property type="match status" value="1"/>
</dbReference>
<dbReference type="SMART" id="SM00732">
    <property type="entry name" value="YqgFc"/>
    <property type="match status" value="1"/>
</dbReference>
<dbReference type="InterPro" id="IPR005227">
    <property type="entry name" value="YqgF"/>
</dbReference>
<sequence length="124" mass="13975">MKYLGVDFGLKKIGLAISEGSFATPFEVLHIKNKKDALQKILQVVEKEEINEIIMGLPDSGIRFKILKFANKLRLIASVKIVEETLTSHNAKRQMIETGLGKKKRTEEDAYSAALILQDYLDNL</sequence>
<evidence type="ECO:0000256" key="1">
    <source>
        <dbReference type="ARBA" id="ARBA00022490"/>
    </source>
</evidence>
<organism evidence="7 8">
    <name type="scientific">Candidatus Daviesbacteria bacterium GW2011_GWF2_38_6</name>
    <dbReference type="NCBI Taxonomy" id="1618432"/>
    <lineage>
        <taxon>Bacteria</taxon>
        <taxon>Candidatus Daviesiibacteriota</taxon>
    </lineage>
</organism>
<dbReference type="PANTHER" id="PTHR33317:SF4">
    <property type="entry name" value="POLYNUCLEOTIDYL TRANSFERASE, RIBONUCLEASE H-LIKE SUPERFAMILY PROTEIN"/>
    <property type="match status" value="1"/>
</dbReference>
<comment type="subcellular location">
    <subcellularLocation>
        <location evidence="5">Cytoplasm</location>
    </subcellularLocation>
</comment>
<comment type="similarity">
    <text evidence="5">Belongs to the YqgF HJR family.</text>
</comment>
<dbReference type="GO" id="GO:0005737">
    <property type="term" value="C:cytoplasm"/>
    <property type="evidence" value="ECO:0007669"/>
    <property type="project" value="UniProtKB-SubCell"/>
</dbReference>
<evidence type="ECO:0000313" key="8">
    <source>
        <dbReference type="Proteomes" id="UP000034324"/>
    </source>
</evidence>
<proteinExistence type="inferred from homology"/>
<evidence type="ECO:0000313" key="7">
    <source>
        <dbReference type="EMBL" id="KKQ79087.1"/>
    </source>
</evidence>
<dbReference type="InterPro" id="IPR037027">
    <property type="entry name" value="YqgF/RNaseH-like_dom_sf"/>
</dbReference>
<dbReference type="CDD" id="cd16964">
    <property type="entry name" value="YqgF"/>
    <property type="match status" value="1"/>
</dbReference>
<dbReference type="InterPro" id="IPR012337">
    <property type="entry name" value="RNaseH-like_sf"/>
</dbReference>